<comment type="caution">
    <text evidence="5">The sequence shown here is derived from an EMBL/GenBank/DDBJ whole genome shotgun (WGS) entry which is preliminary data.</text>
</comment>
<dbReference type="Pfam" id="PF13387">
    <property type="entry name" value="Lnb_N"/>
    <property type="match status" value="1"/>
</dbReference>
<dbReference type="PATRIC" id="fig|1230338.3.peg.1189"/>
<dbReference type="EMBL" id="ANIN01000002">
    <property type="protein sequence ID" value="ELA08011.1"/>
    <property type="molecule type" value="Genomic_DNA"/>
</dbReference>
<keyword evidence="6" id="KW-1185">Reference proteome</keyword>
<evidence type="ECO:0000313" key="5">
    <source>
        <dbReference type="EMBL" id="ELA08011.1"/>
    </source>
</evidence>
<dbReference type="RefSeq" id="WP_009501523.1">
    <property type="nucleotide sequence ID" value="NZ_ANIN01000002.1"/>
</dbReference>
<dbReference type="AlphaFoldDB" id="L2F5E8"/>
<dbReference type="eggNOG" id="ENOG502Z92U">
    <property type="taxonomic scope" value="Bacteria"/>
</dbReference>
<dbReference type="OrthoDB" id="9759948at2"/>
<dbReference type="Proteomes" id="UP000023795">
    <property type="component" value="Unassembled WGS sequence"/>
</dbReference>
<feature type="domain" description="Lnb N-terminal periplasmic" evidence="2">
    <location>
        <begin position="139"/>
        <end position="309"/>
    </location>
</feature>
<sequence>MYRTFFLLPFLLALTCFANIGFAHTDLTNSNDLFSDDFNTKTDQALIERLSQHKTWLRLLLYKNHTSEVLSADFFVSPKGKTDAKAELLANLHALQNAKTATDYLCRFPARSNWLMQQIPNLKDSTDKLLGFHECKAVNDWLNTVNATQLSLIHAEEHVSRFASAFGHTLIKVDNPHSLATHDNDLAMFINFAPDNTQKRSKLTTVFNALRGHSPGLMTFDNYAKKQANYLIHDNRDIWQYTLKLSNRDIRQIMRHFWEIKDMDRHYSFLSNNCASEIVRLLDVINPQYNLVGDVGKIIAPAEVSRILTKKDLLSDKQFIPSKRTLIQANQNTLTQHDIDNYAKNAQLNQLPTITPSDNDPATANRLHRINVAVLHKHNNPMFLLGVRGGYQDLLDNPSGKRDFLNLTTMSVNFSYNIDKHNRNNKTVQLYDATLIDMTMFNPKNAGLKTDSSKNKRKTFGGHIKITPIIDGSYRQNNQQANEHRVLSVGGEYGSSWFIGKGKANSGELPNTLCYRLATGQGQIGKINQGFRIGLGVHLGCTHRFNSKLRVLADARLPYWFHGVADNNDRKRNHYFSPIVSLTGQYDIGKQSALRAGITHQQHGQNNTHYLLSYHWFFD</sequence>
<dbReference type="InterPro" id="IPR057165">
    <property type="entry name" value="DUF7843"/>
</dbReference>
<feature type="signal peptide" evidence="1">
    <location>
        <begin position="1"/>
        <end position="18"/>
    </location>
</feature>
<protein>
    <submittedName>
        <fullName evidence="5">Uncharacterized protein</fullName>
    </submittedName>
</protein>
<gene>
    <name evidence="5" type="ORF">MOMA_05606</name>
</gene>
<feature type="chain" id="PRO_5003957931" evidence="1">
    <location>
        <begin position="19"/>
        <end position="619"/>
    </location>
</feature>
<dbReference type="STRING" id="1230338.MOMA_05606"/>
<feature type="domain" description="DUF7840" evidence="3">
    <location>
        <begin position="359"/>
        <end position="617"/>
    </location>
</feature>
<keyword evidence="1" id="KW-0732">Signal</keyword>
<dbReference type="InterPro" id="IPR025178">
    <property type="entry name" value="Lnb_N"/>
</dbReference>
<dbReference type="InterPro" id="IPR057162">
    <property type="entry name" value="DUF7840"/>
</dbReference>
<dbReference type="Pfam" id="PF25225">
    <property type="entry name" value="DUF7843"/>
    <property type="match status" value="1"/>
</dbReference>
<name>L2F5E8_9GAMM</name>
<evidence type="ECO:0000259" key="3">
    <source>
        <dbReference type="Pfam" id="PF25222"/>
    </source>
</evidence>
<reference evidence="5 6" key="1">
    <citation type="journal article" date="2013" name="Genome Announc.">
        <title>Genome Sequence of Moraxella macacae 0408225, a Novel Bacterial Species Isolated from a Cynomolgus Macaque with Epistaxis.</title>
        <authorList>
            <person name="Ladner J.T."/>
            <person name="Whitehouse C.A."/>
            <person name="Koroleva G.I."/>
            <person name="Palacios G.F."/>
        </authorList>
    </citation>
    <scope>NUCLEOTIDE SEQUENCE [LARGE SCALE GENOMIC DNA]</scope>
    <source>
        <strain evidence="5 6">0408225</strain>
    </source>
</reference>
<dbReference type="Pfam" id="PF25222">
    <property type="entry name" value="DUF7840"/>
    <property type="match status" value="1"/>
</dbReference>
<evidence type="ECO:0000259" key="2">
    <source>
        <dbReference type="Pfam" id="PF13387"/>
    </source>
</evidence>
<proteinExistence type="predicted"/>
<accession>L2F5E8</accession>
<feature type="domain" description="DUF7843" evidence="4">
    <location>
        <begin position="49"/>
        <end position="118"/>
    </location>
</feature>
<evidence type="ECO:0000256" key="1">
    <source>
        <dbReference type="SAM" id="SignalP"/>
    </source>
</evidence>
<evidence type="ECO:0000259" key="4">
    <source>
        <dbReference type="Pfam" id="PF25225"/>
    </source>
</evidence>
<organism evidence="5 6">
    <name type="scientific">Moraxella macacae 0408225</name>
    <dbReference type="NCBI Taxonomy" id="1230338"/>
    <lineage>
        <taxon>Bacteria</taxon>
        <taxon>Pseudomonadati</taxon>
        <taxon>Pseudomonadota</taxon>
        <taxon>Gammaproteobacteria</taxon>
        <taxon>Moraxellales</taxon>
        <taxon>Moraxellaceae</taxon>
        <taxon>Moraxella</taxon>
    </lineage>
</organism>
<evidence type="ECO:0000313" key="6">
    <source>
        <dbReference type="Proteomes" id="UP000023795"/>
    </source>
</evidence>